<feature type="domain" description="Peptidase S1" evidence="3">
    <location>
        <begin position="32"/>
        <end position="76"/>
    </location>
</feature>
<evidence type="ECO:0000313" key="4">
    <source>
        <dbReference type="Ensembl" id="ENSSFAP00005037490.1"/>
    </source>
</evidence>
<dbReference type="Proteomes" id="UP000472267">
    <property type="component" value="Chromosome 14"/>
</dbReference>
<dbReference type="Pfam" id="PF00089">
    <property type="entry name" value="Trypsin"/>
    <property type="match status" value="1"/>
</dbReference>
<dbReference type="AlphaFoldDB" id="A0A672I916"/>
<proteinExistence type="predicted"/>
<reference evidence="4" key="2">
    <citation type="submission" date="2025-08" db="UniProtKB">
        <authorList>
            <consortium name="Ensembl"/>
        </authorList>
    </citation>
    <scope>IDENTIFICATION</scope>
</reference>
<evidence type="ECO:0000313" key="5">
    <source>
        <dbReference type="Proteomes" id="UP000472267"/>
    </source>
</evidence>
<keyword evidence="5" id="KW-1185">Reference proteome</keyword>
<dbReference type="GO" id="GO:0006508">
    <property type="term" value="P:proteolysis"/>
    <property type="evidence" value="ECO:0007669"/>
    <property type="project" value="InterPro"/>
</dbReference>
<dbReference type="Gene3D" id="2.40.10.10">
    <property type="entry name" value="Trypsin-like serine proteases"/>
    <property type="match status" value="2"/>
</dbReference>
<sequence length="86" mass="9411">MHFTGPGSLLWSWDLHCLSFPDCGKQQSTSRIIGGSIAALGDWPWQLSLQYGGSHVCGGVLISPDFALTAAHFVYHLVYIVDILHI</sequence>
<dbReference type="InterPro" id="IPR009003">
    <property type="entry name" value="Peptidase_S1_PA"/>
</dbReference>
<reference evidence="4" key="3">
    <citation type="submission" date="2025-09" db="UniProtKB">
        <authorList>
            <consortium name="Ensembl"/>
        </authorList>
    </citation>
    <scope>IDENTIFICATION</scope>
</reference>
<accession>A0A672I916</accession>
<evidence type="ECO:0000259" key="3">
    <source>
        <dbReference type="Pfam" id="PF00089"/>
    </source>
</evidence>
<keyword evidence="1" id="KW-1015">Disulfide bond</keyword>
<dbReference type="PANTHER" id="PTHR24252">
    <property type="entry name" value="ACROSIN-RELATED"/>
    <property type="match status" value="1"/>
</dbReference>
<name>A0A672I916_SALFA</name>
<evidence type="ECO:0000256" key="1">
    <source>
        <dbReference type="ARBA" id="ARBA00023157"/>
    </source>
</evidence>
<dbReference type="OMA" id="GSLLWSW"/>
<reference evidence="4" key="1">
    <citation type="submission" date="2019-06" db="EMBL/GenBank/DDBJ databases">
        <authorList>
            <consortium name="Wellcome Sanger Institute Data Sharing"/>
        </authorList>
    </citation>
    <scope>NUCLEOTIDE SEQUENCE [LARGE SCALE GENOMIC DNA]</scope>
</reference>
<dbReference type="Ensembl" id="ENSSFAT00005038886.1">
    <property type="protein sequence ID" value="ENSSFAP00005037490.1"/>
    <property type="gene ID" value="ENSSFAG00005018861.1"/>
</dbReference>
<keyword evidence="2" id="KW-0325">Glycoprotein</keyword>
<dbReference type="InterPro" id="IPR043504">
    <property type="entry name" value="Peptidase_S1_PA_chymotrypsin"/>
</dbReference>
<dbReference type="InterPro" id="IPR001254">
    <property type="entry name" value="Trypsin_dom"/>
</dbReference>
<evidence type="ECO:0000256" key="2">
    <source>
        <dbReference type="ARBA" id="ARBA00023180"/>
    </source>
</evidence>
<dbReference type="GO" id="GO:0004252">
    <property type="term" value="F:serine-type endopeptidase activity"/>
    <property type="evidence" value="ECO:0007669"/>
    <property type="project" value="InterPro"/>
</dbReference>
<protein>
    <recommendedName>
        <fullName evidence="3">Peptidase S1 domain-containing protein</fullName>
    </recommendedName>
</protein>
<dbReference type="SUPFAM" id="SSF50494">
    <property type="entry name" value="Trypsin-like serine proteases"/>
    <property type="match status" value="1"/>
</dbReference>
<dbReference type="PANTHER" id="PTHR24252:SF27">
    <property type="entry name" value="TRANSMEMBRANE PROTEASE SERINE 3-LIKE"/>
    <property type="match status" value="1"/>
</dbReference>
<organism evidence="4 5">
    <name type="scientific">Salarias fasciatus</name>
    <name type="common">Jewelled blenny</name>
    <name type="synonym">Blennius fasciatus</name>
    <dbReference type="NCBI Taxonomy" id="181472"/>
    <lineage>
        <taxon>Eukaryota</taxon>
        <taxon>Metazoa</taxon>
        <taxon>Chordata</taxon>
        <taxon>Craniata</taxon>
        <taxon>Vertebrata</taxon>
        <taxon>Euteleostomi</taxon>
        <taxon>Actinopterygii</taxon>
        <taxon>Neopterygii</taxon>
        <taxon>Teleostei</taxon>
        <taxon>Neoteleostei</taxon>
        <taxon>Acanthomorphata</taxon>
        <taxon>Ovalentaria</taxon>
        <taxon>Blenniimorphae</taxon>
        <taxon>Blenniiformes</taxon>
        <taxon>Blennioidei</taxon>
        <taxon>Blenniidae</taxon>
        <taxon>Salariinae</taxon>
        <taxon>Salarias</taxon>
    </lineage>
</organism>
<dbReference type="InParanoid" id="A0A672I916"/>